<sequence>MLTILKTFLSRFLILLLSFGLVIFSTQYWGSDGKGTISIVIANAAMISFFSGIFTGSSTSYFASKFQTEQILLYSYLWSIVTGITIPLLFSFSEIQSAYLFHLIGISIFSALLSVNVNLFIGMRNIKMFNIYTFLQQLLHVIFLFGFIFILNLKEVSAYFVAQIFCLALLFLISFFQIIKKCKSSNFIFSSDVLKNMFDYGWKNQLSALIQFLNYRLSFYFLEHYEGISAVGIFSVGITFAEAIWTITRSIAVVLYSEVINSKNRAESILKTKHSLKISFSLMVIFILGIIIIPSSVYELIFGRAFRATKEIMVILAPGIIAIAMSDMIGYYFSGIKELKILNIKSIAGLFVTIAFSVILIPKYGIYGAGIATVSSYCLSAFILFYHFYRSTDFKLKDFLISKNDLKEIKFKFLKK</sequence>
<evidence type="ECO:0000313" key="9">
    <source>
        <dbReference type="Proteomes" id="UP000186246"/>
    </source>
</evidence>
<feature type="transmembrane region" description="Helical" evidence="6">
    <location>
        <begin position="36"/>
        <end position="59"/>
    </location>
</feature>
<dbReference type="EMBL" id="FTOJ01000001">
    <property type="protein sequence ID" value="SIS57252.1"/>
    <property type="molecule type" value="Genomic_DNA"/>
</dbReference>
<dbReference type="PANTHER" id="PTHR30250">
    <property type="entry name" value="PST FAMILY PREDICTED COLANIC ACID TRANSPORTER"/>
    <property type="match status" value="1"/>
</dbReference>
<dbReference type="RefSeq" id="WP_076449198.1">
    <property type="nucleotide sequence ID" value="NZ_FTOJ01000001.1"/>
</dbReference>
<evidence type="ECO:0000256" key="2">
    <source>
        <dbReference type="ARBA" id="ARBA00022475"/>
    </source>
</evidence>
<feature type="transmembrane region" description="Helical" evidence="6">
    <location>
        <begin position="157"/>
        <end position="179"/>
    </location>
</feature>
<feature type="transmembrane region" description="Helical" evidence="6">
    <location>
        <begin position="98"/>
        <end position="119"/>
    </location>
</feature>
<keyword evidence="2" id="KW-1003">Cell membrane</keyword>
<evidence type="ECO:0000313" key="10">
    <source>
        <dbReference type="Proteomes" id="UP000238314"/>
    </source>
</evidence>
<evidence type="ECO:0000256" key="1">
    <source>
        <dbReference type="ARBA" id="ARBA00004651"/>
    </source>
</evidence>
<name>A0A1N7K6N9_9FLAO</name>
<keyword evidence="10" id="KW-1185">Reference proteome</keyword>
<evidence type="ECO:0000256" key="3">
    <source>
        <dbReference type="ARBA" id="ARBA00022692"/>
    </source>
</evidence>
<evidence type="ECO:0000256" key="5">
    <source>
        <dbReference type="ARBA" id="ARBA00023136"/>
    </source>
</evidence>
<feature type="transmembrane region" description="Helical" evidence="6">
    <location>
        <begin position="12"/>
        <end position="30"/>
    </location>
</feature>
<dbReference type="InterPro" id="IPR050833">
    <property type="entry name" value="Poly_Biosynth_Transport"/>
</dbReference>
<proteinExistence type="predicted"/>
<dbReference type="STRING" id="551459.SAMN05421796_101353"/>
<evidence type="ECO:0000313" key="8">
    <source>
        <dbReference type="EMBL" id="SIS57252.1"/>
    </source>
</evidence>
<feature type="transmembrane region" description="Helical" evidence="6">
    <location>
        <begin position="341"/>
        <end position="361"/>
    </location>
</feature>
<feature type="transmembrane region" description="Helical" evidence="6">
    <location>
        <begin position="131"/>
        <end position="151"/>
    </location>
</feature>
<dbReference type="Proteomes" id="UP000238314">
    <property type="component" value="Unassembled WGS sequence"/>
</dbReference>
<dbReference type="EMBL" id="MUGO01000003">
    <property type="protein sequence ID" value="PQA96471.1"/>
    <property type="molecule type" value="Genomic_DNA"/>
</dbReference>
<gene>
    <name evidence="7" type="ORF">B0A70_04980</name>
    <name evidence="8" type="ORF">SAMN05421796_101353</name>
</gene>
<keyword evidence="5 6" id="KW-0472">Membrane</keyword>
<evidence type="ECO:0000313" key="7">
    <source>
        <dbReference type="EMBL" id="PQA96471.1"/>
    </source>
</evidence>
<feature type="transmembrane region" description="Helical" evidence="6">
    <location>
        <begin position="71"/>
        <end position="92"/>
    </location>
</feature>
<dbReference type="PANTHER" id="PTHR30250:SF11">
    <property type="entry name" value="O-ANTIGEN TRANSPORTER-RELATED"/>
    <property type="match status" value="1"/>
</dbReference>
<dbReference type="Proteomes" id="UP000186246">
    <property type="component" value="Unassembled WGS sequence"/>
</dbReference>
<evidence type="ECO:0000256" key="4">
    <source>
        <dbReference type="ARBA" id="ARBA00022989"/>
    </source>
</evidence>
<dbReference type="AlphaFoldDB" id="A0A1N7K6N9"/>
<keyword evidence="4 6" id="KW-1133">Transmembrane helix</keyword>
<comment type="subcellular location">
    <subcellularLocation>
        <location evidence="1">Cell membrane</location>
        <topology evidence="1">Multi-pass membrane protein</topology>
    </subcellularLocation>
</comment>
<keyword evidence="3 6" id="KW-0812">Transmembrane</keyword>
<feature type="transmembrane region" description="Helical" evidence="6">
    <location>
        <begin position="367"/>
        <end position="389"/>
    </location>
</feature>
<protein>
    <submittedName>
        <fullName evidence="8">Membrane protein involved in the export of O-antigen and teichoic acid</fullName>
    </submittedName>
    <submittedName>
        <fullName evidence="7">Teichoic acid transporter</fullName>
    </submittedName>
</protein>
<reference evidence="7 10" key="1">
    <citation type="submission" date="2016-11" db="EMBL/GenBank/DDBJ databases">
        <title>Whole genomes of Flavobacteriaceae.</title>
        <authorList>
            <person name="Stine C."/>
            <person name="Li C."/>
            <person name="Tadesse D."/>
        </authorList>
    </citation>
    <scope>NUCLEOTIDE SEQUENCE [LARGE SCALE GENOMIC DNA]</scope>
    <source>
        <strain evidence="7 10">DSM 21068</strain>
    </source>
</reference>
<accession>A0A1N7K6N9</accession>
<dbReference type="GO" id="GO:0005886">
    <property type="term" value="C:plasma membrane"/>
    <property type="evidence" value="ECO:0007669"/>
    <property type="project" value="UniProtKB-SubCell"/>
</dbReference>
<feature type="transmembrane region" description="Helical" evidence="6">
    <location>
        <begin position="313"/>
        <end position="334"/>
    </location>
</feature>
<organism evidence="8 9">
    <name type="scientific">Chryseobacterium piscicola</name>
    <dbReference type="NCBI Taxonomy" id="551459"/>
    <lineage>
        <taxon>Bacteria</taxon>
        <taxon>Pseudomonadati</taxon>
        <taxon>Bacteroidota</taxon>
        <taxon>Flavobacteriia</taxon>
        <taxon>Flavobacteriales</taxon>
        <taxon>Weeksellaceae</taxon>
        <taxon>Chryseobacterium group</taxon>
        <taxon>Chryseobacterium</taxon>
    </lineage>
</organism>
<reference evidence="8" key="3">
    <citation type="submission" date="2017-01" db="EMBL/GenBank/DDBJ databases">
        <authorList>
            <person name="Mah S.A."/>
            <person name="Swanson W.J."/>
            <person name="Moy G.W."/>
            <person name="Vacquier V.D."/>
        </authorList>
    </citation>
    <scope>NUCLEOTIDE SEQUENCE [LARGE SCALE GENOMIC DNA]</scope>
    <source>
        <strain evidence="8">DSM 21068</strain>
    </source>
</reference>
<evidence type="ECO:0000256" key="6">
    <source>
        <dbReference type="SAM" id="Phobius"/>
    </source>
</evidence>
<reference evidence="9" key="2">
    <citation type="submission" date="2017-01" db="EMBL/GenBank/DDBJ databases">
        <authorList>
            <person name="Varghese N."/>
            <person name="Submissions S."/>
        </authorList>
    </citation>
    <scope>NUCLEOTIDE SEQUENCE [LARGE SCALE GENOMIC DNA]</scope>
    <source>
        <strain evidence="9">DSM 21068</strain>
    </source>
</reference>
<dbReference type="OrthoDB" id="870113at2"/>
<feature type="transmembrane region" description="Helical" evidence="6">
    <location>
        <begin position="278"/>
        <end position="301"/>
    </location>
</feature>